<gene>
    <name evidence="2" type="ORF">WMSIL1_LOCUS1983</name>
</gene>
<feature type="compositionally biased region" description="Polar residues" evidence="1">
    <location>
        <begin position="77"/>
        <end position="98"/>
    </location>
</feature>
<feature type="compositionally biased region" description="Polar residues" evidence="1">
    <location>
        <begin position="26"/>
        <end position="40"/>
    </location>
</feature>
<dbReference type="Proteomes" id="UP000321570">
    <property type="component" value="Unassembled WGS sequence"/>
</dbReference>
<dbReference type="EMBL" id="CABIJS010000044">
    <property type="protein sequence ID" value="VUZ40960.1"/>
    <property type="molecule type" value="Genomic_DNA"/>
</dbReference>
<proteinExistence type="predicted"/>
<accession>A0A564Y174</accession>
<keyword evidence="3" id="KW-1185">Reference proteome</keyword>
<evidence type="ECO:0000256" key="1">
    <source>
        <dbReference type="SAM" id="MobiDB-lite"/>
    </source>
</evidence>
<evidence type="ECO:0000313" key="2">
    <source>
        <dbReference type="EMBL" id="VUZ40960.1"/>
    </source>
</evidence>
<dbReference type="AlphaFoldDB" id="A0A564Y174"/>
<evidence type="ECO:0000313" key="3">
    <source>
        <dbReference type="Proteomes" id="UP000321570"/>
    </source>
</evidence>
<organism evidence="2 3">
    <name type="scientific">Hymenolepis diminuta</name>
    <name type="common">Rat tapeworm</name>
    <dbReference type="NCBI Taxonomy" id="6216"/>
    <lineage>
        <taxon>Eukaryota</taxon>
        <taxon>Metazoa</taxon>
        <taxon>Spiralia</taxon>
        <taxon>Lophotrochozoa</taxon>
        <taxon>Platyhelminthes</taxon>
        <taxon>Cestoda</taxon>
        <taxon>Eucestoda</taxon>
        <taxon>Cyclophyllidea</taxon>
        <taxon>Hymenolepididae</taxon>
        <taxon>Hymenolepis</taxon>
    </lineage>
</organism>
<reference evidence="2 3" key="1">
    <citation type="submission" date="2019-07" db="EMBL/GenBank/DDBJ databases">
        <authorList>
            <person name="Jastrzebski P J."/>
            <person name="Paukszto L."/>
            <person name="Jastrzebski P J."/>
        </authorList>
    </citation>
    <scope>NUCLEOTIDE SEQUENCE [LARGE SCALE GENOMIC DNA]</scope>
    <source>
        <strain evidence="2 3">WMS-il1</strain>
    </source>
</reference>
<protein>
    <submittedName>
        <fullName evidence="2">Uncharacterized protein</fullName>
    </submittedName>
</protein>
<sequence>MLGCLIMITQNLSPELAACLTNCTEETPCSDNQNDPTVDLTTDEPIVHPTVDSTTDPVIDQPVDSITEPVTAPNFETPINPTSETSESLTDSKVQFTS</sequence>
<name>A0A564Y174_HYMDI</name>
<feature type="region of interest" description="Disordered" evidence="1">
    <location>
        <begin position="26"/>
        <end position="98"/>
    </location>
</feature>